<dbReference type="PROSITE" id="PS50005">
    <property type="entry name" value="TPR"/>
    <property type="match status" value="2"/>
</dbReference>
<comment type="catalytic activity">
    <reaction evidence="8">
        <text>L-seryl-[protein] + ATP = O-phospho-L-seryl-[protein] + ADP + H(+)</text>
        <dbReference type="Rhea" id="RHEA:17989"/>
        <dbReference type="Rhea" id="RHEA-COMP:9863"/>
        <dbReference type="Rhea" id="RHEA-COMP:11604"/>
        <dbReference type="ChEBI" id="CHEBI:15378"/>
        <dbReference type="ChEBI" id="CHEBI:29999"/>
        <dbReference type="ChEBI" id="CHEBI:30616"/>
        <dbReference type="ChEBI" id="CHEBI:83421"/>
        <dbReference type="ChEBI" id="CHEBI:456216"/>
        <dbReference type="EC" id="2.7.11.1"/>
    </reaction>
</comment>
<feature type="compositionally biased region" description="Polar residues" evidence="10">
    <location>
        <begin position="437"/>
        <end position="447"/>
    </location>
</feature>
<feature type="compositionally biased region" description="Polar residues" evidence="10">
    <location>
        <begin position="343"/>
        <end position="366"/>
    </location>
</feature>
<organism evidence="12 13">
    <name type="scientific">Symplocastrum torsivum CPER-KK1</name>
    <dbReference type="NCBI Taxonomy" id="450513"/>
    <lineage>
        <taxon>Bacteria</taxon>
        <taxon>Bacillati</taxon>
        <taxon>Cyanobacteriota</taxon>
        <taxon>Cyanophyceae</taxon>
        <taxon>Oscillatoriophycideae</taxon>
        <taxon>Oscillatoriales</taxon>
        <taxon>Microcoleaceae</taxon>
        <taxon>Symplocastrum</taxon>
    </lineage>
</organism>
<evidence type="ECO:0000256" key="6">
    <source>
        <dbReference type="ARBA" id="ARBA00022840"/>
    </source>
</evidence>
<evidence type="ECO:0000256" key="9">
    <source>
        <dbReference type="PROSITE-ProRule" id="PRU00339"/>
    </source>
</evidence>
<dbReference type="InterPro" id="IPR011990">
    <property type="entry name" value="TPR-like_helical_dom_sf"/>
</dbReference>
<evidence type="ECO:0000259" key="11">
    <source>
        <dbReference type="PROSITE" id="PS50011"/>
    </source>
</evidence>
<dbReference type="PANTHER" id="PTHR24363">
    <property type="entry name" value="SERINE/THREONINE PROTEIN KINASE"/>
    <property type="match status" value="1"/>
</dbReference>
<reference evidence="12" key="1">
    <citation type="submission" date="2021-05" db="EMBL/GenBank/DDBJ databases">
        <authorList>
            <person name="Pietrasiak N."/>
            <person name="Ward R."/>
            <person name="Stajich J.E."/>
            <person name="Kurbessoian T."/>
        </authorList>
    </citation>
    <scope>NUCLEOTIDE SEQUENCE</scope>
    <source>
        <strain evidence="12">CPER-KK1</strain>
    </source>
</reference>
<dbReference type="SUPFAM" id="SSF48452">
    <property type="entry name" value="TPR-like"/>
    <property type="match status" value="1"/>
</dbReference>
<evidence type="ECO:0000256" key="10">
    <source>
        <dbReference type="SAM" id="MobiDB-lite"/>
    </source>
</evidence>
<protein>
    <recommendedName>
        <fullName evidence="1">non-specific serine/threonine protein kinase</fullName>
        <ecNumber evidence="1">2.7.11.1</ecNumber>
    </recommendedName>
</protein>
<dbReference type="SUPFAM" id="SSF56112">
    <property type="entry name" value="Protein kinase-like (PK-like)"/>
    <property type="match status" value="1"/>
</dbReference>
<dbReference type="SMART" id="SM00220">
    <property type="entry name" value="S_TKc"/>
    <property type="match status" value="1"/>
</dbReference>
<evidence type="ECO:0000256" key="5">
    <source>
        <dbReference type="ARBA" id="ARBA00022777"/>
    </source>
</evidence>
<evidence type="ECO:0000313" key="12">
    <source>
        <dbReference type="EMBL" id="MBW4546601.1"/>
    </source>
</evidence>
<evidence type="ECO:0000256" key="3">
    <source>
        <dbReference type="ARBA" id="ARBA00022679"/>
    </source>
</evidence>
<gene>
    <name evidence="12" type="ORF">KME25_19470</name>
</gene>
<dbReference type="Gene3D" id="1.25.40.10">
    <property type="entry name" value="Tetratricopeptide repeat domain"/>
    <property type="match status" value="2"/>
</dbReference>
<proteinExistence type="predicted"/>
<feature type="region of interest" description="Disordered" evidence="10">
    <location>
        <begin position="317"/>
        <end position="392"/>
    </location>
</feature>
<dbReference type="Gene3D" id="1.10.510.10">
    <property type="entry name" value="Transferase(Phosphotransferase) domain 1"/>
    <property type="match status" value="1"/>
</dbReference>
<feature type="repeat" description="TPR" evidence="9">
    <location>
        <begin position="566"/>
        <end position="599"/>
    </location>
</feature>
<sequence>MSQDLQPTNPEPSPLGGRYKIISELAAGGFGQTFLAEDLHLPSHPRCVVKQLKPQTKDPKALLMARRLFDTEAQALYKLGSHDQIPRLLAHFEDNQEFYLAQEFVEGEPLTEELVPGQPWSETQVVALLQDILQVLAFVHQQQVIHRDLKPPNLIRRKRDGRIVLIDFGAVKQVSTQIVEPDDGQTNLTISIGTKGYMPNEQVAGNPRFSSDVYAVGRLGIQALTGLHPKRLGEDPVTGELNWREVSGDSEGEHHTVQISPELAEILDCMVRYDFRDRYPTAVEALEALRSLPSAILDLIPPPQPIPDITEAPTYLELSPSGTKKQTDSEVDKYPTESEVELTPTNIWLPTQAPEMSSTTNGNLDTTAPLEDQQIYSSDSNSAIAKPEPEEKPRWWRQPWSIVAIVTAVAAMGASIFMGKTMLSSLSTNRIAERGISTASPNSSPGNSSVQSPTSPPSVQKPQAAELLKEAERLRQAGESQQSLELYDQVIALKPNTAEAYWGRCYSLNNLKKPNDAIVACNDALDLKPNYAEALWSKGNALDQQKLPLDALQLYERATKIKPNFTEAWVDFGIALQGFGRSEEAIRALDKAIALRRNSAEAWSTKGEALWNLGRFDRAIAALDKALQIEPDHPKARKLREKARKELGR</sequence>
<dbReference type="InterPro" id="IPR019734">
    <property type="entry name" value="TPR_rpt"/>
</dbReference>
<dbReference type="Pfam" id="PF13432">
    <property type="entry name" value="TPR_16"/>
    <property type="match status" value="2"/>
</dbReference>
<dbReference type="InterPro" id="IPR011009">
    <property type="entry name" value="Kinase-like_dom_sf"/>
</dbReference>
<keyword evidence="2" id="KW-0723">Serine/threonine-protein kinase</keyword>
<evidence type="ECO:0000256" key="2">
    <source>
        <dbReference type="ARBA" id="ARBA00022527"/>
    </source>
</evidence>
<dbReference type="Gene3D" id="3.30.200.20">
    <property type="entry name" value="Phosphorylase Kinase, domain 1"/>
    <property type="match status" value="1"/>
</dbReference>
<evidence type="ECO:0000313" key="13">
    <source>
        <dbReference type="Proteomes" id="UP000753908"/>
    </source>
</evidence>
<dbReference type="GO" id="GO:0005524">
    <property type="term" value="F:ATP binding"/>
    <property type="evidence" value="ECO:0007669"/>
    <property type="project" value="UniProtKB-KW"/>
</dbReference>
<dbReference type="Proteomes" id="UP000753908">
    <property type="component" value="Unassembled WGS sequence"/>
</dbReference>
<name>A0A951UCF8_9CYAN</name>
<comment type="catalytic activity">
    <reaction evidence="7">
        <text>L-threonyl-[protein] + ATP = O-phospho-L-threonyl-[protein] + ADP + H(+)</text>
        <dbReference type="Rhea" id="RHEA:46608"/>
        <dbReference type="Rhea" id="RHEA-COMP:11060"/>
        <dbReference type="Rhea" id="RHEA-COMP:11605"/>
        <dbReference type="ChEBI" id="CHEBI:15378"/>
        <dbReference type="ChEBI" id="CHEBI:30013"/>
        <dbReference type="ChEBI" id="CHEBI:30616"/>
        <dbReference type="ChEBI" id="CHEBI:61977"/>
        <dbReference type="ChEBI" id="CHEBI:456216"/>
        <dbReference type="EC" id="2.7.11.1"/>
    </reaction>
</comment>
<feature type="compositionally biased region" description="Polar residues" evidence="10">
    <location>
        <begin position="374"/>
        <end position="383"/>
    </location>
</feature>
<feature type="repeat" description="TPR" evidence="9">
    <location>
        <begin position="600"/>
        <end position="633"/>
    </location>
</feature>
<reference evidence="12" key="2">
    <citation type="journal article" date="2022" name="Microbiol. Resour. Announc.">
        <title>Metagenome Sequencing to Explore Phylogenomics of Terrestrial Cyanobacteria.</title>
        <authorList>
            <person name="Ward R.D."/>
            <person name="Stajich J.E."/>
            <person name="Johansen J.R."/>
            <person name="Huntemann M."/>
            <person name="Clum A."/>
            <person name="Foster B."/>
            <person name="Foster B."/>
            <person name="Roux S."/>
            <person name="Palaniappan K."/>
            <person name="Varghese N."/>
            <person name="Mukherjee S."/>
            <person name="Reddy T.B.K."/>
            <person name="Daum C."/>
            <person name="Copeland A."/>
            <person name="Chen I.A."/>
            <person name="Ivanova N.N."/>
            <person name="Kyrpides N.C."/>
            <person name="Shapiro N."/>
            <person name="Eloe-Fadrosh E.A."/>
            <person name="Pietrasiak N."/>
        </authorList>
    </citation>
    <scope>NUCLEOTIDE SEQUENCE</scope>
    <source>
        <strain evidence="12">CPER-KK1</strain>
    </source>
</reference>
<dbReference type="PROSITE" id="PS50293">
    <property type="entry name" value="TPR_REGION"/>
    <property type="match status" value="1"/>
</dbReference>
<evidence type="ECO:0000256" key="8">
    <source>
        <dbReference type="ARBA" id="ARBA00048679"/>
    </source>
</evidence>
<feature type="region of interest" description="Disordered" evidence="10">
    <location>
        <begin position="436"/>
        <end position="463"/>
    </location>
</feature>
<dbReference type="EMBL" id="JAHHIF010000027">
    <property type="protein sequence ID" value="MBW4546601.1"/>
    <property type="molecule type" value="Genomic_DNA"/>
</dbReference>
<keyword evidence="3" id="KW-0808">Transferase</keyword>
<dbReference type="Pfam" id="PF00069">
    <property type="entry name" value="Pkinase"/>
    <property type="match status" value="1"/>
</dbReference>
<feature type="compositionally biased region" description="Basic and acidic residues" evidence="10">
    <location>
        <begin position="325"/>
        <end position="336"/>
    </location>
</feature>
<feature type="domain" description="Protein kinase" evidence="11">
    <location>
        <begin position="19"/>
        <end position="297"/>
    </location>
</feature>
<dbReference type="CDD" id="cd14014">
    <property type="entry name" value="STKc_PknB_like"/>
    <property type="match status" value="1"/>
</dbReference>
<dbReference type="AlphaFoldDB" id="A0A951UCF8"/>
<keyword evidence="4" id="KW-0547">Nucleotide-binding</keyword>
<evidence type="ECO:0000256" key="4">
    <source>
        <dbReference type="ARBA" id="ARBA00022741"/>
    </source>
</evidence>
<keyword evidence="9" id="KW-0802">TPR repeat</keyword>
<dbReference type="PANTHER" id="PTHR24363:SF0">
    <property type="entry name" value="SERINE_THREONINE KINASE LIKE DOMAIN CONTAINING 1"/>
    <property type="match status" value="1"/>
</dbReference>
<evidence type="ECO:0000256" key="7">
    <source>
        <dbReference type="ARBA" id="ARBA00047899"/>
    </source>
</evidence>
<dbReference type="PROSITE" id="PS50011">
    <property type="entry name" value="PROTEIN_KINASE_DOM"/>
    <property type="match status" value="1"/>
</dbReference>
<comment type="caution">
    <text evidence="12">The sequence shown here is derived from an EMBL/GenBank/DDBJ whole genome shotgun (WGS) entry which is preliminary data.</text>
</comment>
<dbReference type="GO" id="GO:0004674">
    <property type="term" value="F:protein serine/threonine kinase activity"/>
    <property type="evidence" value="ECO:0007669"/>
    <property type="project" value="UniProtKB-KW"/>
</dbReference>
<dbReference type="InterPro" id="IPR000719">
    <property type="entry name" value="Prot_kinase_dom"/>
</dbReference>
<dbReference type="SMART" id="SM00028">
    <property type="entry name" value="TPR"/>
    <property type="match status" value="5"/>
</dbReference>
<feature type="compositionally biased region" description="Low complexity" evidence="10">
    <location>
        <begin position="448"/>
        <end position="463"/>
    </location>
</feature>
<dbReference type="EC" id="2.7.11.1" evidence="1"/>
<evidence type="ECO:0000256" key="1">
    <source>
        <dbReference type="ARBA" id="ARBA00012513"/>
    </source>
</evidence>
<keyword evidence="5" id="KW-0418">Kinase</keyword>
<keyword evidence="6" id="KW-0067">ATP-binding</keyword>
<accession>A0A951UCF8</accession>